<dbReference type="RefSeq" id="WP_048570527.1">
    <property type="nucleotide sequence ID" value="NZ_LFVU01000026.1"/>
</dbReference>
<dbReference type="AlphaFoldDB" id="A0A0J8DC47"/>
<dbReference type="InterPro" id="IPR025588">
    <property type="entry name" value="YcxB-like_C"/>
</dbReference>
<keyword evidence="4" id="KW-1185">Reference proteome</keyword>
<evidence type="ECO:0000256" key="1">
    <source>
        <dbReference type="SAM" id="Phobius"/>
    </source>
</evidence>
<comment type="caution">
    <text evidence="3">The sequence shown here is derived from an EMBL/GenBank/DDBJ whole genome shotgun (WGS) entry which is preliminary data.</text>
</comment>
<evidence type="ECO:0000313" key="3">
    <source>
        <dbReference type="EMBL" id="KMT21879.1"/>
    </source>
</evidence>
<dbReference type="EMBL" id="LFVU01000026">
    <property type="protein sequence ID" value="KMT21879.1"/>
    <property type="molecule type" value="Genomic_DNA"/>
</dbReference>
<reference evidence="3 4" key="1">
    <citation type="submission" date="2015-06" db="EMBL/GenBank/DDBJ databases">
        <title>Draft genome sequence of the purine-degrading Clostridium cylindrosporum HC-1 (DSM 605).</title>
        <authorList>
            <person name="Poehlein A."/>
            <person name="Schiel-Bengelsdorf B."/>
            <person name="Bengelsdorf F."/>
            <person name="Daniel R."/>
            <person name="Duerre P."/>
        </authorList>
    </citation>
    <scope>NUCLEOTIDE SEQUENCE [LARGE SCALE GENOMIC DNA]</scope>
    <source>
        <strain evidence="3 4">DSM 605</strain>
    </source>
</reference>
<keyword evidence="1" id="KW-0812">Transmembrane</keyword>
<feature type="transmembrane region" description="Helical" evidence="1">
    <location>
        <begin position="57"/>
        <end position="78"/>
    </location>
</feature>
<evidence type="ECO:0000313" key="4">
    <source>
        <dbReference type="Proteomes" id="UP000036756"/>
    </source>
</evidence>
<proteinExistence type="predicted"/>
<dbReference type="OrthoDB" id="339559at2"/>
<gene>
    <name evidence="3" type="ORF">CLCY_3c01500</name>
</gene>
<organism evidence="3 4">
    <name type="scientific">Clostridium cylindrosporum DSM 605</name>
    <dbReference type="NCBI Taxonomy" id="1121307"/>
    <lineage>
        <taxon>Bacteria</taxon>
        <taxon>Bacillati</taxon>
        <taxon>Bacillota</taxon>
        <taxon>Clostridia</taxon>
        <taxon>Eubacteriales</taxon>
        <taxon>Clostridiaceae</taxon>
        <taxon>Clostridium</taxon>
    </lineage>
</organism>
<feature type="domain" description="YcxB-like C-terminal" evidence="2">
    <location>
        <begin position="106"/>
        <end position="166"/>
    </location>
</feature>
<dbReference type="PATRIC" id="fig|1121307.3.peg.1503"/>
<protein>
    <recommendedName>
        <fullName evidence="2">YcxB-like C-terminal domain-containing protein</fullName>
    </recommendedName>
</protein>
<accession>A0A0J8DC47</accession>
<dbReference type="STRING" id="1121307.CLCY_3c01500"/>
<keyword evidence="1" id="KW-0472">Membrane</keyword>
<name>A0A0J8DC47_CLOCY</name>
<keyword evidence="1" id="KW-1133">Transmembrane helix</keyword>
<evidence type="ECO:0000259" key="2">
    <source>
        <dbReference type="Pfam" id="PF14317"/>
    </source>
</evidence>
<dbReference type="Proteomes" id="UP000036756">
    <property type="component" value="Unassembled WGS sequence"/>
</dbReference>
<sequence length="178" mass="20415">MNIKFELTKQDYIDFNIFHLSYSDSIRKSLFIQRYIVSLIFLVVPFVFADFSTIPLWYWLIGFVAIYIGWVSFYPRYIKGVVSKRTSKMIDEGNNVGIIGHGSLTLNDNGIEGKGEHSESKTNWSAVENVAETKNHIFIYISGVSAYIVPVRGFNSVGEKNEFIDKINYFINKNKSEA</sequence>
<dbReference type="Pfam" id="PF14317">
    <property type="entry name" value="YcxB"/>
    <property type="match status" value="1"/>
</dbReference>
<feature type="transmembrane region" description="Helical" evidence="1">
    <location>
        <begin position="31"/>
        <end position="51"/>
    </location>
</feature>